<organism evidence="1 2">
    <name type="scientific">Pseudomonas fluorescens</name>
    <dbReference type="NCBI Taxonomy" id="294"/>
    <lineage>
        <taxon>Bacteria</taxon>
        <taxon>Pseudomonadati</taxon>
        <taxon>Pseudomonadota</taxon>
        <taxon>Gammaproteobacteria</taxon>
        <taxon>Pseudomonadales</taxon>
        <taxon>Pseudomonadaceae</taxon>
        <taxon>Pseudomonas</taxon>
    </lineage>
</organism>
<reference evidence="1 2" key="1">
    <citation type="submission" date="2019-09" db="EMBL/GenBank/DDBJ databases">
        <authorList>
            <person name="Chandra G."/>
            <person name="Truman W A."/>
        </authorList>
    </citation>
    <scope>NUCLEOTIDE SEQUENCE [LARGE SCALE GENOMIC DNA]</scope>
    <source>
        <strain evidence="1">PS704</strain>
    </source>
</reference>
<sequence>MELAGRIALRPAGLFSVANHWASTSRHIKRMCLVKRDGQKQADFIGGYMQGIFELCDFASFPSLLAGDSCHFFDQSPTCFQHDFPQPNQNHRNATANSSASHNALYAERSYKRPGSFFHQSVSSLVARVKFFLSHKRHDLLLGSRFATELFPELRGYRYKHLEAQA</sequence>
<accession>A0A5E7BWC1</accession>
<gene>
    <name evidence="1" type="ORF">PS704_02287</name>
</gene>
<dbReference type="Proteomes" id="UP000326557">
    <property type="component" value="Unassembled WGS sequence"/>
</dbReference>
<evidence type="ECO:0000313" key="2">
    <source>
        <dbReference type="Proteomes" id="UP000326557"/>
    </source>
</evidence>
<dbReference type="RefSeq" id="WP_150638157.1">
    <property type="nucleotide sequence ID" value="NZ_CABVHP010000005.1"/>
</dbReference>
<evidence type="ECO:0000313" key="1">
    <source>
        <dbReference type="EMBL" id="VVN96249.1"/>
    </source>
</evidence>
<name>A0A5E7BWC1_PSEFL</name>
<dbReference type="AlphaFoldDB" id="A0A5E7BWC1"/>
<dbReference type="EMBL" id="CABVHP010000005">
    <property type="protein sequence ID" value="VVN96249.1"/>
    <property type="molecule type" value="Genomic_DNA"/>
</dbReference>
<proteinExistence type="predicted"/>
<protein>
    <submittedName>
        <fullName evidence="1">Uncharacterized protein</fullName>
    </submittedName>
</protein>